<gene>
    <name evidence="1" type="ORF">E3U44_07225</name>
</gene>
<name>A0A4P7BW95_9GAMM</name>
<dbReference type="InterPro" id="IPR029032">
    <property type="entry name" value="AhpD-like"/>
</dbReference>
<protein>
    <submittedName>
        <fullName evidence="1">Uncharacterized protein</fullName>
    </submittedName>
</protein>
<dbReference type="OrthoDB" id="9801997at2"/>
<dbReference type="Gene3D" id="1.20.1290.10">
    <property type="entry name" value="AhpD-like"/>
    <property type="match status" value="1"/>
</dbReference>
<dbReference type="SUPFAM" id="SSF69118">
    <property type="entry name" value="AhpD-like"/>
    <property type="match status" value="1"/>
</dbReference>
<keyword evidence="2" id="KW-1185">Reference proteome</keyword>
<dbReference type="AlphaFoldDB" id="A0A4P7BW95"/>
<accession>A0A4P7BW95</accession>
<reference evidence="1 2" key="1">
    <citation type="submission" date="2019-03" db="EMBL/GenBank/DDBJ databases">
        <title>The genome sequence of Nitrosococcus wardiae strain D1FHST reveals the archetypal metabolic capacity of ammonia-oxidizing Gammaproteobacteria.</title>
        <authorList>
            <person name="Wang L."/>
            <person name="Lim C.K."/>
            <person name="Hanson T.E."/>
            <person name="Dang H."/>
            <person name="Klotz M.G."/>
        </authorList>
    </citation>
    <scope>NUCLEOTIDE SEQUENCE [LARGE SCALE GENOMIC DNA]</scope>
    <source>
        <strain evidence="1 2">D1FHS</strain>
    </source>
</reference>
<organism evidence="1 2">
    <name type="scientific">Nitrosococcus wardiae</name>
    <dbReference type="NCBI Taxonomy" id="1814290"/>
    <lineage>
        <taxon>Bacteria</taxon>
        <taxon>Pseudomonadati</taxon>
        <taxon>Pseudomonadota</taxon>
        <taxon>Gammaproteobacteria</taxon>
        <taxon>Chromatiales</taxon>
        <taxon>Chromatiaceae</taxon>
        <taxon>Nitrosococcus</taxon>
    </lineage>
</organism>
<sequence>MDAVLEAGWDETALCHAALVCGFFNLMNRWVEGLGLPTDPEMVQLAGKMLHEQGYQGVTAFLK</sequence>
<dbReference type="EMBL" id="CP038033">
    <property type="protein sequence ID" value="QBQ54323.1"/>
    <property type="molecule type" value="Genomic_DNA"/>
</dbReference>
<dbReference type="Proteomes" id="UP000294325">
    <property type="component" value="Chromosome"/>
</dbReference>
<evidence type="ECO:0000313" key="2">
    <source>
        <dbReference type="Proteomes" id="UP000294325"/>
    </source>
</evidence>
<dbReference type="RefSeq" id="WP_134357493.1">
    <property type="nucleotide sequence ID" value="NZ_CP038033.1"/>
</dbReference>
<evidence type="ECO:0000313" key="1">
    <source>
        <dbReference type="EMBL" id="QBQ54323.1"/>
    </source>
</evidence>
<proteinExistence type="predicted"/>
<dbReference type="KEGG" id="nwr:E3U44_07225"/>